<accession>A0ABP0GMA4</accession>
<sequence length="185" mass="19455">MTTILMFFVTFQQTGNVLYKMNGLQIGGLVLLLAFQAHALNCFVCNVITVDGAITTDECTNVTAPVLCGFGETFCETFTQSSTFVGSPYVTETRKCSSRSGNGECVENQGTQECLTTCTTDGCNDPRPKTFPQSGPENQNGPFGNRVGGEGGGDGGDGGGADSTARIHLISVVFTTLSSVAFILF</sequence>
<reference evidence="2 3" key="1">
    <citation type="submission" date="2024-02" db="EMBL/GenBank/DDBJ databases">
        <authorList>
            <person name="Daric V."/>
            <person name="Darras S."/>
        </authorList>
    </citation>
    <scope>NUCLEOTIDE SEQUENCE [LARGE SCALE GENOMIC DNA]</scope>
</reference>
<evidence type="ECO:0000313" key="2">
    <source>
        <dbReference type="EMBL" id="CAK8692871.1"/>
    </source>
</evidence>
<dbReference type="InterPro" id="IPR045860">
    <property type="entry name" value="Snake_toxin-like_sf"/>
</dbReference>
<keyword evidence="3" id="KW-1185">Reference proteome</keyword>
<feature type="compositionally biased region" description="Polar residues" evidence="1">
    <location>
        <begin position="131"/>
        <end position="142"/>
    </location>
</feature>
<feature type="compositionally biased region" description="Gly residues" evidence="1">
    <location>
        <begin position="146"/>
        <end position="160"/>
    </location>
</feature>
<evidence type="ECO:0000313" key="3">
    <source>
        <dbReference type="Proteomes" id="UP001642483"/>
    </source>
</evidence>
<feature type="region of interest" description="Disordered" evidence="1">
    <location>
        <begin position="126"/>
        <end position="160"/>
    </location>
</feature>
<comment type="caution">
    <text evidence="2">The sequence shown here is derived from an EMBL/GenBank/DDBJ whole genome shotgun (WGS) entry which is preliminary data.</text>
</comment>
<proteinExistence type="predicted"/>
<organism evidence="2 3">
    <name type="scientific">Clavelina lepadiformis</name>
    <name type="common">Light-bulb sea squirt</name>
    <name type="synonym">Ascidia lepadiformis</name>
    <dbReference type="NCBI Taxonomy" id="159417"/>
    <lineage>
        <taxon>Eukaryota</taxon>
        <taxon>Metazoa</taxon>
        <taxon>Chordata</taxon>
        <taxon>Tunicata</taxon>
        <taxon>Ascidiacea</taxon>
        <taxon>Aplousobranchia</taxon>
        <taxon>Clavelinidae</taxon>
        <taxon>Clavelina</taxon>
    </lineage>
</organism>
<protein>
    <submittedName>
        <fullName evidence="2">Uncharacterized protein</fullName>
    </submittedName>
</protein>
<dbReference type="Proteomes" id="UP001642483">
    <property type="component" value="Unassembled WGS sequence"/>
</dbReference>
<evidence type="ECO:0000256" key="1">
    <source>
        <dbReference type="SAM" id="MobiDB-lite"/>
    </source>
</evidence>
<dbReference type="EMBL" id="CAWYQH010000130">
    <property type="protein sequence ID" value="CAK8692871.1"/>
    <property type="molecule type" value="Genomic_DNA"/>
</dbReference>
<gene>
    <name evidence="2" type="ORF">CVLEPA_LOCUS26107</name>
</gene>
<dbReference type="SUPFAM" id="SSF57302">
    <property type="entry name" value="Snake toxin-like"/>
    <property type="match status" value="1"/>
</dbReference>
<name>A0ABP0GMA4_CLALP</name>